<dbReference type="PANTHER" id="PTHR30137">
    <property type="entry name" value="LUCIFERASE-LIKE MONOOXYGENASE"/>
    <property type="match status" value="1"/>
</dbReference>
<accession>A0ABP6W697</accession>
<dbReference type="EMBL" id="BAABBB010000021">
    <property type="protein sequence ID" value="GAA3546847.1"/>
    <property type="molecule type" value="Genomic_DNA"/>
</dbReference>
<sequence length="357" mass="40037">MKTGLFYVCESPDNDVKRAYAEMLDQVEYAEELGFESVWLAEHHGSNYGSMPRPAIMAAAIAQRTARIRIGAMVSILPFENPVRTAEDWAMVDVLSEGRLDFGTGRGYQPREFAMMGKDPAQSRELYNEALDIVLGLWREDSFSYDGPFHQLENTTLVPRPLQSQVPTWVAALSPETYEMAAARGVRIITQPNNRQTLEDLKKNYLAAEQVYFESGFERQDLEFPMNMVVHLASSKSKALERSERSFDWYMTKLRGLVPGSDGKPAAKGYETYAAGYAADEAKFSLRGQAEERLVLVTDPDDAREFMLALQQELDLKHFTCFMRFGGLGHDDVKESMRLWATEVAPALREAAGGGAA</sequence>
<dbReference type="InterPro" id="IPR050766">
    <property type="entry name" value="Bact_Lucif_Oxidored"/>
</dbReference>
<evidence type="ECO:0000313" key="5">
    <source>
        <dbReference type="Proteomes" id="UP001500301"/>
    </source>
</evidence>
<evidence type="ECO:0000256" key="2">
    <source>
        <dbReference type="ARBA" id="ARBA00023033"/>
    </source>
</evidence>
<protein>
    <submittedName>
        <fullName evidence="4">LLM class flavin-dependent oxidoreductase</fullName>
    </submittedName>
</protein>
<reference evidence="5" key="1">
    <citation type="journal article" date="2019" name="Int. J. Syst. Evol. Microbiol.">
        <title>The Global Catalogue of Microorganisms (GCM) 10K type strain sequencing project: providing services to taxonomists for standard genome sequencing and annotation.</title>
        <authorList>
            <consortium name="The Broad Institute Genomics Platform"/>
            <consortium name="The Broad Institute Genome Sequencing Center for Infectious Disease"/>
            <person name="Wu L."/>
            <person name="Ma J."/>
        </authorList>
    </citation>
    <scope>NUCLEOTIDE SEQUENCE [LARGE SCALE GENOMIC DNA]</scope>
    <source>
        <strain evidence="5">JCM 17460</strain>
    </source>
</reference>
<evidence type="ECO:0000259" key="3">
    <source>
        <dbReference type="Pfam" id="PF00296"/>
    </source>
</evidence>
<feature type="domain" description="Luciferase-like" evidence="3">
    <location>
        <begin position="3"/>
        <end position="312"/>
    </location>
</feature>
<comment type="caution">
    <text evidence="4">The sequence shown here is derived from an EMBL/GenBank/DDBJ whole genome shotgun (WGS) entry which is preliminary data.</text>
</comment>
<evidence type="ECO:0000313" key="4">
    <source>
        <dbReference type="EMBL" id="GAA3546847.1"/>
    </source>
</evidence>
<organism evidence="4 5">
    <name type="scientific">Nocardioides daeguensis</name>
    <dbReference type="NCBI Taxonomy" id="908359"/>
    <lineage>
        <taxon>Bacteria</taxon>
        <taxon>Bacillati</taxon>
        <taxon>Actinomycetota</taxon>
        <taxon>Actinomycetes</taxon>
        <taxon>Propionibacteriales</taxon>
        <taxon>Nocardioidaceae</taxon>
        <taxon>Nocardioides</taxon>
    </lineage>
</organism>
<dbReference type="Proteomes" id="UP001500301">
    <property type="component" value="Unassembled WGS sequence"/>
</dbReference>
<dbReference type="Pfam" id="PF00296">
    <property type="entry name" value="Bac_luciferase"/>
    <property type="match status" value="1"/>
</dbReference>
<evidence type="ECO:0000256" key="1">
    <source>
        <dbReference type="ARBA" id="ARBA00023002"/>
    </source>
</evidence>
<dbReference type="PANTHER" id="PTHR30137:SF8">
    <property type="entry name" value="BLR5498 PROTEIN"/>
    <property type="match status" value="1"/>
</dbReference>
<keyword evidence="1" id="KW-0560">Oxidoreductase</keyword>
<keyword evidence="2" id="KW-0503">Monooxygenase</keyword>
<dbReference type="InterPro" id="IPR011251">
    <property type="entry name" value="Luciferase-like_dom"/>
</dbReference>
<proteinExistence type="predicted"/>
<keyword evidence="5" id="KW-1185">Reference proteome</keyword>
<gene>
    <name evidence="4" type="ORF">GCM10022263_37460</name>
</gene>
<dbReference type="RefSeq" id="WP_218236950.1">
    <property type="nucleotide sequence ID" value="NZ_BAABBB010000021.1"/>
</dbReference>
<name>A0ABP6W697_9ACTN</name>